<organism evidence="2 3">
    <name type="scientific">Corchorus olitorius</name>
    <dbReference type="NCBI Taxonomy" id="93759"/>
    <lineage>
        <taxon>Eukaryota</taxon>
        <taxon>Viridiplantae</taxon>
        <taxon>Streptophyta</taxon>
        <taxon>Embryophyta</taxon>
        <taxon>Tracheophyta</taxon>
        <taxon>Spermatophyta</taxon>
        <taxon>Magnoliopsida</taxon>
        <taxon>eudicotyledons</taxon>
        <taxon>Gunneridae</taxon>
        <taxon>Pentapetalae</taxon>
        <taxon>rosids</taxon>
        <taxon>malvids</taxon>
        <taxon>Malvales</taxon>
        <taxon>Malvaceae</taxon>
        <taxon>Grewioideae</taxon>
        <taxon>Apeibeae</taxon>
        <taxon>Corchorus</taxon>
    </lineage>
</organism>
<dbReference type="STRING" id="93759.A0A1R3HCT4"/>
<dbReference type="Pfam" id="PF05699">
    <property type="entry name" value="Dimer_Tnp_hAT"/>
    <property type="match status" value="1"/>
</dbReference>
<dbReference type="OrthoDB" id="2692378at2759"/>
<dbReference type="SUPFAM" id="SSF53098">
    <property type="entry name" value="Ribonuclease H-like"/>
    <property type="match status" value="1"/>
</dbReference>
<dbReference type="PANTHER" id="PTHR23272:SF184">
    <property type="entry name" value="OS03G0311250 PROTEIN"/>
    <property type="match status" value="1"/>
</dbReference>
<dbReference type="InterPro" id="IPR012337">
    <property type="entry name" value="RNaseH-like_sf"/>
</dbReference>
<evidence type="ECO:0000313" key="3">
    <source>
        <dbReference type="Proteomes" id="UP000187203"/>
    </source>
</evidence>
<keyword evidence="3" id="KW-1185">Reference proteome</keyword>
<gene>
    <name evidence="2" type="ORF">COLO4_29866</name>
</gene>
<evidence type="ECO:0000259" key="1">
    <source>
        <dbReference type="Pfam" id="PF05699"/>
    </source>
</evidence>
<reference evidence="3" key="1">
    <citation type="submission" date="2013-09" db="EMBL/GenBank/DDBJ databases">
        <title>Corchorus olitorius genome sequencing.</title>
        <authorList>
            <person name="Alam M."/>
            <person name="Haque M.S."/>
            <person name="Islam M.S."/>
            <person name="Emdad E.M."/>
            <person name="Islam M.M."/>
            <person name="Ahmed B."/>
            <person name="Halim A."/>
            <person name="Hossen Q.M.M."/>
            <person name="Hossain M.Z."/>
            <person name="Ahmed R."/>
            <person name="Khan M.M."/>
            <person name="Islam R."/>
            <person name="Rashid M.M."/>
            <person name="Khan S.A."/>
            <person name="Rahman M.S."/>
            <person name="Alam M."/>
            <person name="Yahiya A.S."/>
            <person name="Khan M.S."/>
            <person name="Azam M.S."/>
            <person name="Haque T."/>
            <person name="Lashkar M.Z.H."/>
            <person name="Akhand A.I."/>
            <person name="Morshed G."/>
            <person name="Roy S."/>
            <person name="Uddin K.S."/>
            <person name="Rabeya T."/>
            <person name="Hossain A.S."/>
            <person name="Chowdhury A."/>
            <person name="Snigdha A.R."/>
            <person name="Mortoza M.S."/>
            <person name="Matin S.A."/>
            <person name="Hoque S.M.E."/>
            <person name="Islam M.K."/>
            <person name="Roy D.K."/>
            <person name="Haider R."/>
            <person name="Moosa M.M."/>
            <person name="Elias S.M."/>
            <person name="Hasan A.M."/>
            <person name="Jahan S."/>
            <person name="Shafiuddin M."/>
            <person name="Mahmood N."/>
            <person name="Shommy N.S."/>
        </authorList>
    </citation>
    <scope>NUCLEOTIDE SEQUENCE [LARGE SCALE GENOMIC DNA]</scope>
    <source>
        <strain evidence="3">cv. O-4</strain>
    </source>
</reference>
<accession>A0A1R3HCT4</accession>
<dbReference type="PANTHER" id="PTHR23272">
    <property type="entry name" value="BED FINGER-RELATED"/>
    <property type="match status" value="1"/>
</dbReference>
<dbReference type="EMBL" id="AWUE01020428">
    <property type="protein sequence ID" value="OMO68140.1"/>
    <property type="molecule type" value="Genomic_DNA"/>
</dbReference>
<sequence>MSEVHEPDLVNIQVDVESEETEDGKREDIVGGQGDEIIQATSNAAAAQPNRGKRPHSSQTHVALALPRTRALTSNVWEYLTRFKRHDDGYPMAKCAADLMDEDFGDAMQLFMRHQKEYGLQTNKIKLDIYLQEEMKQQGAAFDVLSWWKFNGPRFPILSCFARDVLVVPVSTVASESTFSTGGRVFDVYRSSLNPRMVQALICGQDWLKGSCEFDLEAESKDQTEMDNICLDLTNVSLEPNIDN</sequence>
<evidence type="ECO:0000313" key="2">
    <source>
        <dbReference type="EMBL" id="OMO68140.1"/>
    </source>
</evidence>
<dbReference type="AlphaFoldDB" id="A0A1R3HCT4"/>
<proteinExistence type="predicted"/>
<dbReference type="GO" id="GO:0046983">
    <property type="term" value="F:protein dimerization activity"/>
    <property type="evidence" value="ECO:0007669"/>
    <property type="project" value="InterPro"/>
</dbReference>
<name>A0A1R3HCT4_9ROSI</name>
<dbReference type="InterPro" id="IPR008906">
    <property type="entry name" value="HATC_C_dom"/>
</dbReference>
<dbReference type="Proteomes" id="UP000187203">
    <property type="component" value="Unassembled WGS sequence"/>
</dbReference>
<protein>
    <recommendedName>
        <fullName evidence="1">HAT C-terminal dimerisation domain-containing protein</fullName>
    </recommendedName>
</protein>
<feature type="domain" description="HAT C-terminal dimerisation" evidence="1">
    <location>
        <begin position="127"/>
        <end position="208"/>
    </location>
</feature>
<comment type="caution">
    <text evidence="2">The sequence shown here is derived from an EMBL/GenBank/DDBJ whole genome shotgun (WGS) entry which is preliminary data.</text>
</comment>